<evidence type="ECO:0000313" key="3">
    <source>
        <dbReference type="EMBL" id="MFB5190725.1"/>
    </source>
</evidence>
<sequence>MKSNYKWLVAGVAMSLFVATGCGEQAVTPSASTTAKTSANATSSVTNDTTNTSGDNASNAAASNGVNGTGQTSNADQNATTSSSDNTTSSGSSSSSVDYVSYTNPRFGFSLSVPAAYQKGQTPADGDGQGWSTNNNSMTVRAFAQYNVEHTTVKSMAASLTANEQVTYQQSGSNWCVVSGYQGSNIVYQKVYVGRTNLYELQIQYPKSEQSQYGGVTSAIANSFQPGSLT</sequence>
<name>A0ABV5AFV1_9BACL</name>
<proteinExistence type="predicted"/>
<comment type="caution">
    <text evidence="3">The sequence shown here is derived from an EMBL/GenBank/DDBJ whole genome shotgun (WGS) entry which is preliminary data.</text>
</comment>
<feature type="compositionally biased region" description="Low complexity" evidence="1">
    <location>
        <begin position="80"/>
        <end position="95"/>
    </location>
</feature>
<organism evidence="3 4">
    <name type="scientific">Alicyclobacillus fastidiosus</name>
    <dbReference type="NCBI Taxonomy" id="392011"/>
    <lineage>
        <taxon>Bacteria</taxon>
        <taxon>Bacillati</taxon>
        <taxon>Bacillota</taxon>
        <taxon>Bacilli</taxon>
        <taxon>Bacillales</taxon>
        <taxon>Alicyclobacillaceae</taxon>
        <taxon>Alicyclobacillus</taxon>
    </lineage>
</organism>
<protein>
    <recommendedName>
        <fullName evidence="5">Lipoprotein</fullName>
    </recommendedName>
</protein>
<accession>A0ABV5AFV1</accession>
<feature type="chain" id="PRO_5046987510" description="Lipoprotein" evidence="2">
    <location>
        <begin position="22"/>
        <end position="230"/>
    </location>
</feature>
<feature type="region of interest" description="Disordered" evidence="1">
    <location>
        <begin position="30"/>
        <end position="95"/>
    </location>
</feature>
<keyword evidence="2" id="KW-0732">Signal</keyword>
<feature type="signal peptide" evidence="2">
    <location>
        <begin position="1"/>
        <end position="21"/>
    </location>
</feature>
<evidence type="ECO:0000256" key="1">
    <source>
        <dbReference type="SAM" id="MobiDB-lite"/>
    </source>
</evidence>
<dbReference type="Proteomes" id="UP001579974">
    <property type="component" value="Unassembled WGS sequence"/>
</dbReference>
<evidence type="ECO:0008006" key="5">
    <source>
        <dbReference type="Google" id="ProtNLM"/>
    </source>
</evidence>
<evidence type="ECO:0000313" key="4">
    <source>
        <dbReference type="Proteomes" id="UP001579974"/>
    </source>
</evidence>
<evidence type="ECO:0000256" key="2">
    <source>
        <dbReference type="SAM" id="SignalP"/>
    </source>
</evidence>
<dbReference type="PROSITE" id="PS51257">
    <property type="entry name" value="PROKAR_LIPOPROTEIN"/>
    <property type="match status" value="1"/>
</dbReference>
<gene>
    <name evidence="3" type="ORF">KKP3000_004210</name>
</gene>
<dbReference type="RefSeq" id="WP_275474501.1">
    <property type="nucleotide sequence ID" value="NZ_CP162940.1"/>
</dbReference>
<feature type="compositionally biased region" description="Low complexity" evidence="1">
    <location>
        <begin position="30"/>
        <end position="70"/>
    </location>
</feature>
<keyword evidence="4" id="KW-1185">Reference proteome</keyword>
<dbReference type="EMBL" id="JBDXSU010000007">
    <property type="protein sequence ID" value="MFB5190725.1"/>
    <property type="molecule type" value="Genomic_DNA"/>
</dbReference>
<reference evidence="3 4" key="1">
    <citation type="journal article" date="2024" name="Int. J. Mol. Sci.">
        <title>Exploration of Alicyclobacillus spp. Genome in Search of Antibiotic Resistance.</title>
        <authorList>
            <person name="Bucka-Kolendo J."/>
            <person name="Kiousi D.E."/>
            <person name="Dekowska A."/>
            <person name="Mikolajczuk-Szczyrba A."/>
            <person name="Karadedos D.M."/>
            <person name="Michael P."/>
            <person name="Galanis A."/>
            <person name="Sokolowska B."/>
        </authorList>
    </citation>
    <scope>NUCLEOTIDE SEQUENCE [LARGE SCALE GENOMIC DNA]</scope>
    <source>
        <strain evidence="3 4">KKP 3000</strain>
    </source>
</reference>